<feature type="compositionally biased region" description="Low complexity" evidence="1">
    <location>
        <begin position="124"/>
        <end position="157"/>
    </location>
</feature>
<reference evidence="2" key="1">
    <citation type="journal article" date="2020" name="bioRxiv">
        <title>Comparative genomics of Chlamydomonas.</title>
        <authorList>
            <person name="Craig R.J."/>
            <person name="Hasan A.R."/>
            <person name="Ness R.W."/>
            <person name="Keightley P.D."/>
        </authorList>
    </citation>
    <scope>NUCLEOTIDE SEQUENCE</scope>
    <source>
        <strain evidence="2">SAG 7.73</strain>
    </source>
</reference>
<accession>A0A835VT00</accession>
<dbReference type="EMBL" id="JAEHOC010000066">
    <property type="protein sequence ID" value="KAG2424394.1"/>
    <property type="molecule type" value="Genomic_DNA"/>
</dbReference>
<protein>
    <submittedName>
        <fullName evidence="2">Uncharacterized protein</fullName>
    </submittedName>
</protein>
<proteinExistence type="predicted"/>
<feature type="region of interest" description="Disordered" evidence="1">
    <location>
        <begin position="108"/>
        <end position="183"/>
    </location>
</feature>
<sequence length="289" mass="29040">MLADILPLEQDAETVANEYEETFGISFVTVLPVRANLDAQLAWLSQPSQGGSGSSCAPGSQERLAVMEQHKRYLIAFITAVQSWLALGRPAPLPSPPAAPAGVPAANAAAADVGGGGSSGGGAQLVSSSAGTQQASTSGAQHVPGTSGTPTGLVSSTSGGGGGGGGERSADQPRRQRPAGEGHWTCCSAASNAADVAAPAGTPWWCLVVDWLTVPLCRNNLKATRACTAPAELFLLGANAAAGSPDGCPPEASGSAGRRVFALDLLQRRAVSGVASEVESWSRKAVEQS</sequence>
<comment type="caution">
    <text evidence="2">The sequence shown here is derived from an EMBL/GenBank/DDBJ whole genome shotgun (WGS) entry which is preliminary data.</text>
</comment>
<evidence type="ECO:0000256" key="1">
    <source>
        <dbReference type="SAM" id="MobiDB-lite"/>
    </source>
</evidence>
<dbReference type="AlphaFoldDB" id="A0A835VT00"/>
<feature type="compositionally biased region" description="Gly residues" evidence="1">
    <location>
        <begin position="113"/>
        <end position="123"/>
    </location>
</feature>
<keyword evidence="3" id="KW-1185">Reference proteome</keyword>
<organism evidence="2 3">
    <name type="scientific">Chlamydomonas incerta</name>
    <dbReference type="NCBI Taxonomy" id="51695"/>
    <lineage>
        <taxon>Eukaryota</taxon>
        <taxon>Viridiplantae</taxon>
        <taxon>Chlorophyta</taxon>
        <taxon>core chlorophytes</taxon>
        <taxon>Chlorophyceae</taxon>
        <taxon>CS clade</taxon>
        <taxon>Chlamydomonadales</taxon>
        <taxon>Chlamydomonadaceae</taxon>
        <taxon>Chlamydomonas</taxon>
    </lineage>
</organism>
<feature type="compositionally biased region" description="Gly residues" evidence="1">
    <location>
        <begin position="158"/>
        <end position="167"/>
    </location>
</feature>
<evidence type="ECO:0000313" key="3">
    <source>
        <dbReference type="Proteomes" id="UP000650467"/>
    </source>
</evidence>
<gene>
    <name evidence="2" type="ORF">HXX76_014603</name>
</gene>
<dbReference type="Proteomes" id="UP000650467">
    <property type="component" value="Unassembled WGS sequence"/>
</dbReference>
<name>A0A835VT00_CHLIN</name>
<evidence type="ECO:0000313" key="2">
    <source>
        <dbReference type="EMBL" id="KAG2424394.1"/>
    </source>
</evidence>
<feature type="compositionally biased region" description="Basic and acidic residues" evidence="1">
    <location>
        <begin position="168"/>
        <end position="180"/>
    </location>
</feature>